<dbReference type="Proteomes" id="UP000612329">
    <property type="component" value="Unassembled WGS sequence"/>
</dbReference>
<evidence type="ECO:0000313" key="2">
    <source>
        <dbReference type="Proteomes" id="UP000612329"/>
    </source>
</evidence>
<accession>A0A8J3BIC4</accession>
<evidence type="ECO:0000313" key="1">
    <source>
        <dbReference type="EMBL" id="GGK23665.1"/>
    </source>
</evidence>
<dbReference type="EMBL" id="BMNR01000003">
    <property type="protein sequence ID" value="GGK23665.1"/>
    <property type="molecule type" value="Genomic_DNA"/>
</dbReference>
<reference evidence="1" key="2">
    <citation type="submission" date="2020-09" db="EMBL/GenBank/DDBJ databases">
        <authorList>
            <person name="Sun Q."/>
            <person name="Ohkuma M."/>
        </authorList>
    </citation>
    <scope>NUCLEOTIDE SEQUENCE</scope>
    <source>
        <strain evidence="1">JCM 12862</strain>
    </source>
</reference>
<gene>
    <name evidence="1" type="ORF">GCM10007962_17330</name>
</gene>
<organism evidence="1 2">
    <name type="scientific">Yeosuana aromativorans</name>
    <dbReference type="NCBI Taxonomy" id="288019"/>
    <lineage>
        <taxon>Bacteria</taxon>
        <taxon>Pseudomonadati</taxon>
        <taxon>Bacteroidota</taxon>
        <taxon>Flavobacteriia</taxon>
        <taxon>Flavobacteriales</taxon>
        <taxon>Flavobacteriaceae</taxon>
        <taxon>Yeosuana</taxon>
    </lineage>
</organism>
<comment type="caution">
    <text evidence="1">The sequence shown here is derived from an EMBL/GenBank/DDBJ whole genome shotgun (WGS) entry which is preliminary data.</text>
</comment>
<keyword evidence="2" id="KW-1185">Reference proteome</keyword>
<dbReference type="RefSeq" id="WP_188652076.1">
    <property type="nucleotide sequence ID" value="NZ_BMNR01000003.1"/>
</dbReference>
<dbReference type="PROSITE" id="PS51257">
    <property type="entry name" value="PROKAR_LIPOPROTEIN"/>
    <property type="match status" value="1"/>
</dbReference>
<sequence length="546" mass="59378">MKRIIYLTIILGTILVGCNPLDDINKKLDSQDQGVVGTAEYTLTSDDYDELGLTYGSFNSEDDAKAMLPDFLTGMYPYFGNGSSVLVGYNLYIGNAEGVSDYTGADVYALTNDDYAATGSDAFGFYPNVDATTKIPDVLMANIASPTEGQIVLASYKQYTETPVVGLANVVAYNFAGSLEGWSVKEEAGNFDVWTSQSGYVQGNAYGSAEDNIEWLVSPSINLSGINNLKFQIAHAIKYASDPSLLKILVSTDYTGDVSLATWDEITLATPPGVDDYNALSEDYDFSAYDGQTINVAFKYQSLGSDVGRWRISSMAIKTLGVTGPTDSKGEYFMYNGTSWEAVDGVYYLSASDYNSMGEASGQPGRYDNFSSSIPADDYITKFLSTTNPYTYGQNDDQVIVIYKYYSSSANATQTRGNLYTVVDGMWTPHTSTIATTLQFGVENGVFVPDNTIRYTVTSGDYEYMATALEGDSNVTGGLATLSNYHDYDSSWSQDDINYSLGVLLDHIDPNAAEGQKYLVSYLVYAGGIAEFSVKLIKENGKWVAL</sequence>
<proteinExistence type="predicted"/>
<dbReference type="NCBIfam" id="NF038128">
    <property type="entry name" value="choice_anch_J"/>
    <property type="match status" value="1"/>
</dbReference>
<protein>
    <recommendedName>
        <fullName evidence="3">DUF5017 domain-containing protein</fullName>
    </recommendedName>
</protein>
<evidence type="ECO:0008006" key="3">
    <source>
        <dbReference type="Google" id="ProtNLM"/>
    </source>
</evidence>
<name>A0A8J3BIC4_9FLAO</name>
<dbReference type="AlphaFoldDB" id="A0A8J3BIC4"/>
<reference evidence="1" key="1">
    <citation type="journal article" date="2014" name="Int. J. Syst. Evol. Microbiol.">
        <title>Complete genome sequence of Corynebacterium casei LMG S-19264T (=DSM 44701T), isolated from a smear-ripened cheese.</title>
        <authorList>
            <consortium name="US DOE Joint Genome Institute (JGI-PGF)"/>
            <person name="Walter F."/>
            <person name="Albersmeier A."/>
            <person name="Kalinowski J."/>
            <person name="Ruckert C."/>
        </authorList>
    </citation>
    <scope>NUCLEOTIDE SEQUENCE</scope>
    <source>
        <strain evidence="1">JCM 12862</strain>
    </source>
</reference>